<dbReference type="EMBL" id="UOGC01000026">
    <property type="protein sequence ID" value="VAX16341.1"/>
    <property type="molecule type" value="Genomic_DNA"/>
</dbReference>
<accession>A0A3B1BP68</accession>
<sequence length="528" mass="54895">MLGNLRLQLLLIASVTAMAIAGCGASGSIDKPKGDVSPATTASIELNWPEGYQYDNSTGRLEADGGMTSLSAPSYVTRIILTVTGEGIDPPIVVDVPLDTLRTTVSVAAGDRVFAVKVETNLDVTFTGAVTVAIAPGFAGPLVIPLEVNGPPVILGISPVDDRPALGSSHTITVDVSDPDPDDNLEVRWRLFTPRGTLDLGTGLTVTVPPQYRYGKYTLEITVDDGHGGRDRWRKSFTVENPVNIVRVAFSNTSPIVGDTVTATVEMGGVPSGLNIHFIWEIKSPTGKVTIIENVKSVDIQIADPGGYNVSVTAKDQFGNEDTFVATIGGACGLLVAPASVTAGQHPSTNGGATVTWGTVATALSYNLVVYNASMVLQTTVTGLTGLSTVYAGPVSQTGNFEVQAVCGTAVGPASTTAGPVTYPGILKPLNLASWGSSASIIDMAWETDTNATSFKLEWIDDLSNSGTISGAISSATCPSGAPWFATGSCGTNSHACTSGRSYKYNVQEDDGTYFSTFSGWTGFFVCP</sequence>
<reference evidence="1" key="1">
    <citation type="submission" date="2018-06" db="EMBL/GenBank/DDBJ databases">
        <authorList>
            <person name="Zhirakovskaya E."/>
        </authorList>
    </citation>
    <scope>NUCLEOTIDE SEQUENCE</scope>
</reference>
<protein>
    <submittedName>
        <fullName evidence="1">Uncharacterized protein</fullName>
    </submittedName>
</protein>
<dbReference type="AlphaFoldDB" id="A0A3B1BP68"/>
<gene>
    <name evidence="1" type="ORF">MNBD_NITROSPINAE01-1396</name>
</gene>
<name>A0A3B1BP68_9ZZZZ</name>
<proteinExistence type="predicted"/>
<evidence type="ECO:0000313" key="1">
    <source>
        <dbReference type="EMBL" id="VAX16341.1"/>
    </source>
</evidence>
<dbReference type="SUPFAM" id="SSF49299">
    <property type="entry name" value="PKD domain"/>
    <property type="match status" value="1"/>
</dbReference>
<organism evidence="1">
    <name type="scientific">hydrothermal vent metagenome</name>
    <dbReference type="NCBI Taxonomy" id="652676"/>
    <lineage>
        <taxon>unclassified sequences</taxon>
        <taxon>metagenomes</taxon>
        <taxon>ecological metagenomes</taxon>
    </lineage>
</organism>
<dbReference type="InterPro" id="IPR035986">
    <property type="entry name" value="PKD_dom_sf"/>
</dbReference>
<dbReference type="PROSITE" id="PS51257">
    <property type="entry name" value="PROKAR_LIPOPROTEIN"/>
    <property type="match status" value="1"/>
</dbReference>